<dbReference type="InterPro" id="IPR014044">
    <property type="entry name" value="CAP_dom"/>
</dbReference>
<proteinExistence type="predicted"/>
<dbReference type="PANTHER" id="PTHR10334">
    <property type="entry name" value="CYSTEINE-RICH SECRETORY PROTEIN-RELATED"/>
    <property type="match status" value="1"/>
</dbReference>
<dbReference type="GeneID" id="110246943"/>
<accession>A0A913XSG4</accession>
<dbReference type="PRINTS" id="PR00838">
    <property type="entry name" value="V5ALLERGEN"/>
</dbReference>
<dbReference type="InterPro" id="IPR034113">
    <property type="entry name" value="SCP_GAPR1-like"/>
</dbReference>
<keyword evidence="4" id="KW-1185">Reference proteome</keyword>
<evidence type="ECO:0000313" key="4">
    <source>
        <dbReference type="Proteomes" id="UP000887567"/>
    </source>
</evidence>
<dbReference type="PRINTS" id="PR00837">
    <property type="entry name" value="V5TPXLIKE"/>
</dbReference>
<dbReference type="GO" id="GO:0005576">
    <property type="term" value="C:extracellular region"/>
    <property type="evidence" value="ECO:0007669"/>
    <property type="project" value="InterPro"/>
</dbReference>
<evidence type="ECO:0000313" key="3">
    <source>
        <dbReference type="EnsemblMetazoa" id="XP_020908989.2"/>
    </source>
</evidence>
<dbReference type="SMART" id="SM00198">
    <property type="entry name" value="SCP"/>
    <property type="match status" value="1"/>
</dbReference>
<dbReference type="OMA" id="DSHNVLC"/>
<dbReference type="EnsemblMetazoa" id="XM_021053330.2">
    <property type="protein sequence ID" value="XP_020908989.2"/>
    <property type="gene ID" value="LOC110246943"/>
</dbReference>
<dbReference type="SUPFAM" id="SSF55797">
    <property type="entry name" value="PR-1-like"/>
    <property type="match status" value="1"/>
</dbReference>
<feature type="domain" description="SCP" evidence="2">
    <location>
        <begin position="43"/>
        <end position="178"/>
    </location>
</feature>
<organism evidence="3 4">
    <name type="scientific">Exaiptasia diaphana</name>
    <name type="common">Tropical sea anemone</name>
    <name type="synonym">Aiptasia pulchella</name>
    <dbReference type="NCBI Taxonomy" id="2652724"/>
    <lineage>
        <taxon>Eukaryota</taxon>
        <taxon>Metazoa</taxon>
        <taxon>Cnidaria</taxon>
        <taxon>Anthozoa</taxon>
        <taxon>Hexacorallia</taxon>
        <taxon>Actiniaria</taxon>
        <taxon>Aiptasiidae</taxon>
        <taxon>Exaiptasia</taxon>
    </lineage>
</organism>
<dbReference type="InterPro" id="IPR001283">
    <property type="entry name" value="CRISP-related"/>
</dbReference>
<protein>
    <recommendedName>
        <fullName evidence="2">SCP domain-containing protein</fullName>
    </recommendedName>
</protein>
<name>A0A913XSG4_EXADI</name>
<dbReference type="PROSITE" id="PS01009">
    <property type="entry name" value="CRISP_1"/>
    <property type="match status" value="1"/>
</dbReference>
<dbReference type="InterPro" id="IPR002413">
    <property type="entry name" value="V5_allergen-like"/>
</dbReference>
<feature type="compositionally biased region" description="Polar residues" evidence="1">
    <location>
        <begin position="190"/>
        <end position="201"/>
    </location>
</feature>
<evidence type="ECO:0000259" key="2">
    <source>
        <dbReference type="SMART" id="SM00198"/>
    </source>
</evidence>
<dbReference type="OrthoDB" id="337038at2759"/>
<dbReference type="FunFam" id="3.40.33.10:FF:000002">
    <property type="entry name" value="Golgi-associated plant pathogenesis-related protein 1"/>
    <property type="match status" value="1"/>
</dbReference>
<sequence length="244" mass="27429">MYTSISRFLLTDSHNVLCSRYNLIVFAYTLRPNNKEGIFFMDSFTKKSLDAHNKYRSQHNVPLLTWSSELAREAQAWAKNIAKKNKLMHAKDRKSGEGENIFMSSSADFDDAGADATDSWYSEVKNYNFKKGGYQPNTGHFTQVVWKSSSELGMARSKAKNGCVYVVARYKPGGNMMNEFDENVLPKVSSGESSPDTNNKKNISKEKQESERTPGESNQCAKGKQEMAPVHVNTTKPSSYLFVG</sequence>
<feature type="region of interest" description="Disordered" evidence="1">
    <location>
        <begin position="186"/>
        <end position="244"/>
    </location>
</feature>
<dbReference type="Pfam" id="PF00188">
    <property type="entry name" value="CAP"/>
    <property type="match status" value="1"/>
</dbReference>
<dbReference type="AlphaFoldDB" id="A0A913XSG4"/>
<evidence type="ECO:0000256" key="1">
    <source>
        <dbReference type="SAM" id="MobiDB-lite"/>
    </source>
</evidence>
<dbReference type="RefSeq" id="XP_020908989.2">
    <property type="nucleotide sequence ID" value="XM_021053330.2"/>
</dbReference>
<dbReference type="CDD" id="cd05382">
    <property type="entry name" value="CAP_GAPR1-like"/>
    <property type="match status" value="1"/>
</dbReference>
<dbReference type="InterPro" id="IPR035940">
    <property type="entry name" value="CAP_sf"/>
</dbReference>
<dbReference type="InterPro" id="IPR018244">
    <property type="entry name" value="Allrgn_V5/Tpx1_CS"/>
</dbReference>
<reference evidence="3" key="1">
    <citation type="submission" date="2022-11" db="UniProtKB">
        <authorList>
            <consortium name="EnsemblMetazoa"/>
        </authorList>
    </citation>
    <scope>IDENTIFICATION</scope>
</reference>
<dbReference type="Proteomes" id="UP000887567">
    <property type="component" value="Unplaced"/>
</dbReference>
<dbReference type="Gene3D" id="3.40.33.10">
    <property type="entry name" value="CAP"/>
    <property type="match status" value="1"/>
</dbReference>
<feature type="compositionally biased region" description="Basic and acidic residues" evidence="1">
    <location>
        <begin position="203"/>
        <end position="214"/>
    </location>
</feature>